<organism evidence="2 3">
    <name type="scientific">Rubroshorea leprosula</name>
    <dbReference type="NCBI Taxonomy" id="152421"/>
    <lineage>
        <taxon>Eukaryota</taxon>
        <taxon>Viridiplantae</taxon>
        <taxon>Streptophyta</taxon>
        <taxon>Embryophyta</taxon>
        <taxon>Tracheophyta</taxon>
        <taxon>Spermatophyta</taxon>
        <taxon>Magnoliopsida</taxon>
        <taxon>eudicotyledons</taxon>
        <taxon>Gunneridae</taxon>
        <taxon>Pentapetalae</taxon>
        <taxon>rosids</taxon>
        <taxon>malvids</taxon>
        <taxon>Malvales</taxon>
        <taxon>Dipterocarpaceae</taxon>
        <taxon>Rubroshorea</taxon>
    </lineage>
</organism>
<keyword evidence="3" id="KW-1185">Reference proteome</keyword>
<protein>
    <submittedName>
        <fullName evidence="2">Uncharacterized protein</fullName>
    </submittedName>
</protein>
<dbReference type="EMBL" id="BPVZ01000060">
    <property type="protein sequence ID" value="GKV22364.1"/>
    <property type="molecule type" value="Genomic_DNA"/>
</dbReference>
<evidence type="ECO:0000313" key="2">
    <source>
        <dbReference type="EMBL" id="GKV22364.1"/>
    </source>
</evidence>
<feature type="transmembrane region" description="Helical" evidence="1">
    <location>
        <begin position="67"/>
        <end position="85"/>
    </location>
</feature>
<evidence type="ECO:0000313" key="3">
    <source>
        <dbReference type="Proteomes" id="UP001054252"/>
    </source>
</evidence>
<evidence type="ECO:0000256" key="1">
    <source>
        <dbReference type="SAM" id="Phobius"/>
    </source>
</evidence>
<keyword evidence="1" id="KW-0472">Membrane</keyword>
<accession>A0AAV5KCR0</accession>
<proteinExistence type="predicted"/>
<dbReference type="Proteomes" id="UP001054252">
    <property type="component" value="Unassembled WGS sequence"/>
</dbReference>
<sequence>MGFWRGSNSARKNGVQAGKGALVPLMGLDSMGLQRFSKVGNLIGGIQWRLGSLCLYRGLAKLVRHCIQGWAALLGLFVVKILTLLTKLVK</sequence>
<dbReference type="AlphaFoldDB" id="A0AAV5KCR0"/>
<name>A0AAV5KCR0_9ROSI</name>
<gene>
    <name evidence="2" type="ORF">SLEP1_g32244</name>
</gene>
<keyword evidence="1" id="KW-0812">Transmembrane</keyword>
<reference evidence="2 3" key="1">
    <citation type="journal article" date="2021" name="Commun. Biol.">
        <title>The genome of Shorea leprosula (Dipterocarpaceae) highlights the ecological relevance of drought in aseasonal tropical rainforests.</title>
        <authorList>
            <person name="Ng K.K.S."/>
            <person name="Kobayashi M.J."/>
            <person name="Fawcett J.A."/>
            <person name="Hatakeyama M."/>
            <person name="Paape T."/>
            <person name="Ng C.H."/>
            <person name="Ang C.C."/>
            <person name="Tnah L.H."/>
            <person name="Lee C.T."/>
            <person name="Nishiyama T."/>
            <person name="Sese J."/>
            <person name="O'Brien M.J."/>
            <person name="Copetti D."/>
            <person name="Mohd Noor M.I."/>
            <person name="Ong R.C."/>
            <person name="Putra M."/>
            <person name="Sireger I.Z."/>
            <person name="Indrioko S."/>
            <person name="Kosugi Y."/>
            <person name="Izuno A."/>
            <person name="Isagi Y."/>
            <person name="Lee S.L."/>
            <person name="Shimizu K.K."/>
        </authorList>
    </citation>
    <scope>NUCLEOTIDE SEQUENCE [LARGE SCALE GENOMIC DNA]</scope>
    <source>
        <strain evidence="2">214</strain>
    </source>
</reference>
<keyword evidence="1" id="KW-1133">Transmembrane helix</keyword>
<comment type="caution">
    <text evidence="2">The sequence shown here is derived from an EMBL/GenBank/DDBJ whole genome shotgun (WGS) entry which is preliminary data.</text>
</comment>